<dbReference type="EMBL" id="WIXK01000011">
    <property type="protein sequence ID" value="MQY44119.1"/>
    <property type="molecule type" value="Genomic_DNA"/>
</dbReference>
<protein>
    <submittedName>
        <fullName evidence="5">Polysaccharide export protein</fullName>
    </submittedName>
</protein>
<feature type="domain" description="Polysaccharide export protein N-terminal" evidence="3">
    <location>
        <begin position="27"/>
        <end position="102"/>
    </location>
</feature>
<comment type="caution">
    <text evidence="5">The sequence shown here is derived from an EMBL/GenBank/DDBJ whole genome shotgun (WGS) entry which is preliminary data.</text>
</comment>
<proteinExistence type="predicted"/>
<sequence length="209" mass="21916">MLSRLLSLLVVCAAALAIVLPGAAFAQAGAAYSIKRGDTLRIEVFEDASLNRDVLVVPDGTISFPLVGRVTAVGRDVGNVASDIRQRLASNFATAPTVHVSVAALATRRTGSGTSRTVDVFALGEVADAGRKEVKPGITLLQFIAEAGGLGPFAADKRIELIRTDGKSGDVSTYLFNYRLPQGGGSFISGSTRLQSGDVVKIPQKRLFE</sequence>
<dbReference type="Gene3D" id="3.30.1950.10">
    <property type="entry name" value="wza like domain"/>
    <property type="match status" value="1"/>
</dbReference>
<keyword evidence="6" id="KW-1185">Reference proteome</keyword>
<evidence type="ECO:0000259" key="3">
    <source>
        <dbReference type="Pfam" id="PF02563"/>
    </source>
</evidence>
<dbReference type="RefSeq" id="WP_153549016.1">
    <property type="nucleotide sequence ID" value="NZ_WIXK01000011.1"/>
</dbReference>
<dbReference type="InterPro" id="IPR003715">
    <property type="entry name" value="Poly_export_N"/>
</dbReference>
<reference evidence="5 6" key="1">
    <citation type="submission" date="2019-10" db="EMBL/GenBank/DDBJ databases">
        <title>Epibacterium sp. nov., isolated from seawater.</title>
        <authorList>
            <person name="Zhang X."/>
            <person name="Li N."/>
        </authorList>
    </citation>
    <scope>NUCLEOTIDE SEQUENCE [LARGE SCALE GENOMIC DNA]</scope>
    <source>
        <strain evidence="5 6">SM1969</strain>
    </source>
</reference>
<evidence type="ECO:0000259" key="4">
    <source>
        <dbReference type="Pfam" id="PF10531"/>
    </source>
</evidence>
<evidence type="ECO:0000313" key="6">
    <source>
        <dbReference type="Proteomes" id="UP000436694"/>
    </source>
</evidence>
<feature type="signal peptide" evidence="2">
    <location>
        <begin position="1"/>
        <end position="26"/>
    </location>
</feature>
<keyword evidence="1 2" id="KW-0732">Signal</keyword>
<dbReference type="Pfam" id="PF10531">
    <property type="entry name" value="SLBB"/>
    <property type="match status" value="1"/>
</dbReference>
<dbReference type="AlphaFoldDB" id="A0A844ANQ1"/>
<dbReference type="GO" id="GO:0015159">
    <property type="term" value="F:polysaccharide transmembrane transporter activity"/>
    <property type="evidence" value="ECO:0007669"/>
    <property type="project" value="InterPro"/>
</dbReference>
<name>A0A844ANQ1_9RHOB</name>
<dbReference type="InterPro" id="IPR019554">
    <property type="entry name" value="Soluble_ligand-bd"/>
</dbReference>
<accession>A0A844ANQ1</accession>
<dbReference type="PANTHER" id="PTHR33619:SF3">
    <property type="entry name" value="POLYSACCHARIDE EXPORT PROTEIN GFCE-RELATED"/>
    <property type="match status" value="1"/>
</dbReference>
<evidence type="ECO:0000256" key="2">
    <source>
        <dbReference type="SAM" id="SignalP"/>
    </source>
</evidence>
<dbReference type="PANTHER" id="PTHR33619">
    <property type="entry name" value="POLYSACCHARIDE EXPORT PROTEIN GFCE-RELATED"/>
    <property type="match status" value="1"/>
</dbReference>
<evidence type="ECO:0000313" key="5">
    <source>
        <dbReference type="EMBL" id="MQY44119.1"/>
    </source>
</evidence>
<feature type="chain" id="PRO_5032457884" evidence="2">
    <location>
        <begin position="27"/>
        <end position="209"/>
    </location>
</feature>
<dbReference type="Proteomes" id="UP000436694">
    <property type="component" value="Unassembled WGS sequence"/>
</dbReference>
<organism evidence="5 6">
    <name type="scientific">Tritonibacter aquimaris</name>
    <dbReference type="NCBI Taxonomy" id="2663379"/>
    <lineage>
        <taxon>Bacteria</taxon>
        <taxon>Pseudomonadati</taxon>
        <taxon>Pseudomonadota</taxon>
        <taxon>Alphaproteobacteria</taxon>
        <taxon>Rhodobacterales</taxon>
        <taxon>Paracoccaceae</taxon>
        <taxon>Tritonibacter</taxon>
    </lineage>
</organism>
<dbReference type="InterPro" id="IPR049712">
    <property type="entry name" value="Poly_export"/>
</dbReference>
<evidence type="ECO:0000256" key="1">
    <source>
        <dbReference type="ARBA" id="ARBA00022729"/>
    </source>
</evidence>
<gene>
    <name evidence="5" type="ORF">GG681_15850</name>
</gene>
<dbReference type="Gene3D" id="3.10.560.10">
    <property type="entry name" value="Outer membrane lipoprotein wza domain like"/>
    <property type="match status" value="1"/>
</dbReference>
<feature type="domain" description="Soluble ligand binding" evidence="4">
    <location>
        <begin position="123"/>
        <end position="168"/>
    </location>
</feature>
<dbReference type="Pfam" id="PF02563">
    <property type="entry name" value="Poly_export"/>
    <property type="match status" value="1"/>
</dbReference>